<evidence type="ECO:0000313" key="11">
    <source>
        <dbReference type="Proteomes" id="UP000654913"/>
    </source>
</evidence>
<dbReference type="PANTHER" id="PTHR12172">
    <property type="entry name" value="CELL CYCLE CHECKPOINT PROTEIN RAD17"/>
    <property type="match status" value="1"/>
</dbReference>
<evidence type="ECO:0000256" key="5">
    <source>
        <dbReference type="ARBA" id="ARBA00022840"/>
    </source>
</evidence>
<dbReference type="Pfam" id="PF25812">
    <property type="entry name" value="RAD24_helical"/>
    <property type="match status" value="1"/>
</dbReference>
<dbReference type="Gene3D" id="3.40.50.300">
    <property type="entry name" value="P-loop containing nucleotide triphosphate hydrolases"/>
    <property type="match status" value="1"/>
</dbReference>
<comment type="subcellular location">
    <subcellularLocation>
        <location evidence="1">Nucleus</location>
    </subcellularLocation>
</comment>
<evidence type="ECO:0000256" key="8">
    <source>
        <dbReference type="SAM" id="MobiDB-lite"/>
    </source>
</evidence>
<reference evidence="10" key="1">
    <citation type="submission" date="2021-01" db="EMBL/GenBank/DDBJ databases">
        <authorList>
            <consortium name="Aspergillus puulaauensis MK2 genome sequencing consortium"/>
            <person name="Kazuki M."/>
            <person name="Futagami T."/>
        </authorList>
    </citation>
    <scope>NUCLEOTIDE SEQUENCE</scope>
    <source>
        <strain evidence="10">MK2</strain>
    </source>
</reference>
<keyword evidence="6" id="KW-0539">Nucleus</keyword>
<keyword evidence="4" id="KW-0227">DNA damage</keyword>
<dbReference type="GO" id="GO:0005634">
    <property type="term" value="C:nucleus"/>
    <property type="evidence" value="ECO:0007669"/>
    <property type="project" value="UniProtKB-SubCell"/>
</dbReference>
<reference evidence="10" key="2">
    <citation type="submission" date="2021-02" db="EMBL/GenBank/DDBJ databases">
        <title>Aspergillus puulaauensis MK2 genome sequence.</title>
        <authorList>
            <person name="Futagami T."/>
            <person name="Mori K."/>
            <person name="Kadooka C."/>
            <person name="Tanaka T."/>
        </authorList>
    </citation>
    <scope>NUCLEOTIDE SEQUENCE</scope>
    <source>
        <strain evidence="10">MK2</strain>
    </source>
</reference>
<sequence>MKRDHCAPHSNKPSIRELPRNTTDLNGSKRRWPCKVAKSGSAAPAVKEMGDNEDLIEDDYDSYDELFAQHFTGERLSQLDGAEVVPASQDKPPISSQTKSARSLQKSTNNAKRFILQSKTPRCPDLQNEQKLPWAQRYAPQTLEELAVHKKKVSDVEQWLTNALTGKSRKNLLVLKGPTGSGKTTTISLLSDKLKFNILEWENPLGSEYGGEDYLSFGSQFDGFLSRSHKFRSLELDSSGGAQSPMKANPLQRRIILIEEFPTLSSPNASVLAAFRLSILRYISVNAPHVRTDYYSGETEIPPIVMIVSESFSNPESSFENLTVHRLLGREISNHSSTSVIEFNSIAPTFMSKALKLVLKKSAYQPMGNQASTQFTIKTISMIGDIRNAIASLEFFCLRSGNQWPEGVHDTSNIRAAARSRKKMPPVSSETQILSQREVGLGLFHAVGKIIYNKRNSSTDTENPQDLDQSGVSQVHVNELLNETGTDIKSFIGALHENYVPSCSGPSFTRCLDDCIGSLSDSDMLCVDQKGLSKPQAGLGNNFIKPGIGVDFLRQDEISYQVAARGLLFSLPYPVKRQISHTSSTSHSNDSHKLFFPPTIRLARQFEETRNLIDSWGNALLGSTVRLSAVPLPGHARSISPNFTHEEGVGFQSNNHETSTSAAVPITFNDLILHQLPYMTMILGKDVGSSAQRITSPETRGLNYRLQQDEQYAWGSSASGFRRLGRETRSPQFERQALVVSQADDEQLFLSDDDIVDDL</sequence>
<feature type="region of interest" description="Disordered" evidence="8">
    <location>
        <begin position="1"/>
        <end position="50"/>
    </location>
</feature>
<evidence type="ECO:0000256" key="6">
    <source>
        <dbReference type="ARBA" id="ARBA00023242"/>
    </source>
</evidence>
<dbReference type="OrthoDB" id="10265971at2759"/>
<evidence type="ECO:0000256" key="3">
    <source>
        <dbReference type="ARBA" id="ARBA00022741"/>
    </source>
</evidence>
<feature type="domain" description="Checkpoint protein RAD24-like helical bundle" evidence="9">
    <location>
        <begin position="440"/>
        <end position="526"/>
    </location>
</feature>
<evidence type="ECO:0000256" key="7">
    <source>
        <dbReference type="ARBA" id="ARBA00023306"/>
    </source>
</evidence>
<comment type="similarity">
    <text evidence="2">Belongs to the rad17/RAD24 family.</text>
</comment>
<evidence type="ECO:0000259" key="9">
    <source>
        <dbReference type="Pfam" id="PF25812"/>
    </source>
</evidence>
<dbReference type="KEGG" id="apuu:APUU_21839A"/>
<dbReference type="InterPro" id="IPR004582">
    <property type="entry name" value="Checkpoint_prot_Rad17_Rad24"/>
</dbReference>
<dbReference type="InterPro" id="IPR027417">
    <property type="entry name" value="P-loop_NTPase"/>
</dbReference>
<keyword evidence="11" id="KW-1185">Reference proteome</keyword>
<evidence type="ECO:0000256" key="4">
    <source>
        <dbReference type="ARBA" id="ARBA00022763"/>
    </source>
</evidence>
<name>A0A7R7XHG5_9EURO</name>
<organism evidence="10 11">
    <name type="scientific">Aspergillus puulaauensis</name>
    <dbReference type="NCBI Taxonomy" id="1220207"/>
    <lineage>
        <taxon>Eukaryota</taxon>
        <taxon>Fungi</taxon>
        <taxon>Dikarya</taxon>
        <taxon>Ascomycota</taxon>
        <taxon>Pezizomycotina</taxon>
        <taxon>Eurotiomycetes</taxon>
        <taxon>Eurotiomycetidae</taxon>
        <taxon>Eurotiales</taxon>
        <taxon>Aspergillaceae</taxon>
        <taxon>Aspergillus</taxon>
    </lineage>
</organism>
<dbReference type="GeneID" id="64971412"/>
<evidence type="ECO:0000256" key="2">
    <source>
        <dbReference type="ARBA" id="ARBA00006168"/>
    </source>
</evidence>
<dbReference type="GO" id="GO:0006281">
    <property type="term" value="P:DNA repair"/>
    <property type="evidence" value="ECO:0007669"/>
    <property type="project" value="InterPro"/>
</dbReference>
<dbReference type="EMBL" id="AP024444">
    <property type="protein sequence ID" value="BCS21407.1"/>
    <property type="molecule type" value="Genomic_DNA"/>
</dbReference>
<keyword evidence="3" id="KW-0547">Nucleotide-binding</keyword>
<dbReference type="GO" id="GO:0033314">
    <property type="term" value="P:mitotic DNA replication checkpoint signaling"/>
    <property type="evidence" value="ECO:0007669"/>
    <property type="project" value="TreeGrafter"/>
</dbReference>
<gene>
    <name evidence="10" type="primary">RAD17</name>
    <name evidence="10" type="ORF">APUU_21839A</name>
</gene>
<keyword evidence="7" id="KW-0131">Cell cycle</keyword>
<proteinExistence type="inferred from homology"/>
<protein>
    <submittedName>
        <fullName evidence="10">Cell cycle checkpoint protein Rad17</fullName>
    </submittedName>
</protein>
<dbReference type="GO" id="GO:0005524">
    <property type="term" value="F:ATP binding"/>
    <property type="evidence" value="ECO:0007669"/>
    <property type="project" value="UniProtKB-KW"/>
</dbReference>
<dbReference type="InterPro" id="IPR057927">
    <property type="entry name" value="RAD24-like_helical"/>
</dbReference>
<keyword evidence="5" id="KW-0067">ATP-binding</keyword>
<dbReference type="Proteomes" id="UP000654913">
    <property type="component" value="Chromosome 2"/>
</dbReference>
<dbReference type="AlphaFoldDB" id="A0A7R7XHG5"/>
<dbReference type="SUPFAM" id="SSF52540">
    <property type="entry name" value="P-loop containing nucleoside triphosphate hydrolases"/>
    <property type="match status" value="1"/>
</dbReference>
<dbReference type="GO" id="GO:0000077">
    <property type="term" value="P:DNA damage checkpoint signaling"/>
    <property type="evidence" value="ECO:0007669"/>
    <property type="project" value="TreeGrafter"/>
</dbReference>
<evidence type="ECO:0000313" key="10">
    <source>
        <dbReference type="EMBL" id="BCS21407.1"/>
    </source>
</evidence>
<accession>A0A7R7XHG5</accession>
<dbReference type="RefSeq" id="XP_041553601.1">
    <property type="nucleotide sequence ID" value="XM_041700636.1"/>
</dbReference>
<evidence type="ECO:0000256" key="1">
    <source>
        <dbReference type="ARBA" id="ARBA00004123"/>
    </source>
</evidence>
<dbReference type="PANTHER" id="PTHR12172:SF0">
    <property type="entry name" value="CELL CYCLE CHECKPOINT PROTEIN RAD17"/>
    <property type="match status" value="1"/>
</dbReference>
<dbReference type="GO" id="GO:0003682">
    <property type="term" value="F:chromatin binding"/>
    <property type="evidence" value="ECO:0007669"/>
    <property type="project" value="TreeGrafter"/>
</dbReference>
<dbReference type="GO" id="GO:0003689">
    <property type="term" value="F:DNA clamp loader activity"/>
    <property type="evidence" value="ECO:0007669"/>
    <property type="project" value="TreeGrafter"/>
</dbReference>
<dbReference type="Pfam" id="PF03215">
    <property type="entry name" value="Rad17"/>
    <property type="match status" value="1"/>
</dbReference>